<dbReference type="OrthoDB" id="384721at2"/>
<protein>
    <recommendedName>
        <fullName evidence="1">Altered inheritance of mitochondria protein 6</fullName>
    </recommendedName>
</protein>
<dbReference type="PANTHER" id="PTHR31571">
    <property type="entry name" value="ALTERED INHERITANCE OF MITOCHONDRIA PROTEIN 6"/>
    <property type="match status" value="1"/>
</dbReference>
<accession>A0A2T8F5Y8</accession>
<dbReference type="CDD" id="cd08577">
    <property type="entry name" value="PI-PLCc_GDPD_SF_unchar3"/>
    <property type="match status" value="1"/>
</dbReference>
<comment type="caution">
    <text evidence="3">The sequence shown here is derived from an EMBL/GenBank/DDBJ whole genome shotgun (WGS) entry which is preliminary data.</text>
</comment>
<keyword evidence="2" id="KW-0732">Signal</keyword>
<feature type="chain" id="PRO_5038478825" description="Altered inheritance of mitochondria protein 6" evidence="2">
    <location>
        <begin position="28"/>
        <end position="289"/>
    </location>
</feature>
<dbReference type="Pfam" id="PF13653">
    <property type="entry name" value="GDPD_2"/>
    <property type="match status" value="1"/>
</dbReference>
<dbReference type="AlphaFoldDB" id="A0A2T8F5Y8"/>
<dbReference type="EMBL" id="QDGZ01000010">
    <property type="protein sequence ID" value="PVG81134.1"/>
    <property type="molecule type" value="Genomic_DNA"/>
</dbReference>
<dbReference type="GO" id="GO:0006629">
    <property type="term" value="P:lipid metabolic process"/>
    <property type="evidence" value="ECO:0007669"/>
    <property type="project" value="InterPro"/>
</dbReference>
<dbReference type="Proteomes" id="UP000246018">
    <property type="component" value="Unassembled WGS sequence"/>
</dbReference>
<dbReference type="SUPFAM" id="SSF51695">
    <property type="entry name" value="PLC-like phosphodiesterases"/>
    <property type="match status" value="1"/>
</dbReference>
<proteinExistence type="predicted"/>
<dbReference type="InterPro" id="IPR039559">
    <property type="entry name" value="AIM6_PI-PLC-like_dom"/>
</dbReference>
<feature type="signal peptide" evidence="2">
    <location>
        <begin position="1"/>
        <end position="27"/>
    </location>
</feature>
<dbReference type="Gene3D" id="3.20.20.190">
    <property type="entry name" value="Phosphatidylinositol (PI) phosphodiesterase"/>
    <property type="match status" value="1"/>
</dbReference>
<name>A0A2T8F5Y8_9ACTN</name>
<dbReference type="GO" id="GO:0008081">
    <property type="term" value="F:phosphoric diester hydrolase activity"/>
    <property type="evidence" value="ECO:0007669"/>
    <property type="project" value="InterPro"/>
</dbReference>
<gene>
    <name evidence="3" type="ORF">DDE18_20215</name>
</gene>
<evidence type="ECO:0000256" key="1">
    <source>
        <dbReference type="ARBA" id="ARBA00014286"/>
    </source>
</evidence>
<evidence type="ECO:0000313" key="4">
    <source>
        <dbReference type="Proteomes" id="UP000246018"/>
    </source>
</evidence>
<dbReference type="InterPro" id="IPR017946">
    <property type="entry name" value="PLC-like_Pdiesterase_TIM-brl"/>
</dbReference>
<organism evidence="3 4">
    <name type="scientific">Nocardioides gansuensis</name>
    <dbReference type="NCBI Taxonomy" id="2138300"/>
    <lineage>
        <taxon>Bacteria</taxon>
        <taxon>Bacillati</taxon>
        <taxon>Actinomycetota</taxon>
        <taxon>Actinomycetes</taxon>
        <taxon>Propionibacteriales</taxon>
        <taxon>Nocardioidaceae</taxon>
        <taxon>Nocardioides</taxon>
    </lineage>
</organism>
<keyword evidence="4" id="KW-1185">Reference proteome</keyword>
<dbReference type="RefSeq" id="WP_116574060.1">
    <property type="nucleotide sequence ID" value="NZ_QDGZ01000010.1"/>
</dbReference>
<evidence type="ECO:0000313" key="3">
    <source>
        <dbReference type="EMBL" id="PVG81134.1"/>
    </source>
</evidence>
<dbReference type="InterPro" id="IPR051236">
    <property type="entry name" value="HAT_RTT109-like"/>
</dbReference>
<reference evidence="3 4" key="1">
    <citation type="submission" date="2018-04" db="EMBL/GenBank/DDBJ databases">
        <title>Genome of Nocardioides gansuensis WSJ-1.</title>
        <authorList>
            <person name="Wu S."/>
            <person name="Wang G."/>
        </authorList>
    </citation>
    <scope>NUCLEOTIDE SEQUENCE [LARGE SCALE GENOMIC DNA]</scope>
    <source>
        <strain evidence="3 4">WSJ-1</strain>
    </source>
</reference>
<dbReference type="PANTHER" id="PTHR31571:SF1">
    <property type="entry name" value="ALTERED INHERITANCE OF MITOCHONDRIA PROTEIN 6"/>
    <property type="match status" value="1"/>
</dbReference>
<sequence length="289" mass="31869">MRISRTIRTLTAAVAIAVLAPAAAATAAEDLPRRSEVQPLERAHAHNDYEHAHPLHDALDHGFTSVEADVWLVDGQLYIGHDAPDMSRTLANTYLEPLARRFRENGGPIYPHWRQDFRLMIDVKSDGPSAWPIIERELGRLPELMTTYRHGRLIPGAVTAVVSGNRDLAAMRTAVVRRTFYDGRLGDLTSAMPSSLMAMVSDNWTRHFTWQGVGPMPEGERARLRSIVATAHANGYDVRFWATPDAPGDARTAIWRELLAAGVDAINTDDLAGLQTFLHAEDPAETPAA</sequence>
<evidence type="ECO:0000256" key="2">
    <source>
        <dbReference type="SAM" id="SignalP"/>
    </source>
</evidence>